<keyword evidence="4" id="KW-1003">Cell membrane</keyword>
<evidence type="ECO:0000256" key="6">
    <source>
        <dbReference type="ARBA" id="ARBA00022737"/>
    </source>
</evidence>
<evidence type="ECO:0000313" key="12">
    <source>
        <dbReference type="Ensembl" id="ENSNBRP00000010266.1"/>
    </source>
</evidence>
<dbReference type="PROSITE" id="PS51022">
    <property type="entry name" value="L27"/>
    <property type="match status" value="1"/>
</dbReference>
<keyword evidence="13" id="KW-1185">Reference proteome</keyword>
<dbReference type="SMART" id="SM00228">
    <property type="entry name" value="PDZ"/>
    <property type="match status" value="3"/>
</dbReference>
<dbReference type="Ensembl" id="ENSNBRT00000010554.1">
    <property type="protein sequence ID" value="ENSNBRP00000010266.1"/>
    <property type="gene ID" value="ENSNBRG00000007942.1"/>
</dbReference>
<evidence type="ECO:0000256" key="1">
    <source>
        <dbReference type="ARBA" id="ARBA00004221"/>
    </source>
</evidence>
<dbReference type="Bgee" id="ENSNBRG00000007942">
    <property type="expression patterns" value="Expressed in liver and 2 other cell types or tissues"/>
</dbReference>
<protein>
    <recommendedName>
        <fullName evidence="14">PATJ crumbs cell polarity complex component</fullName>
    </recommendedName>
</protein>
<reference evidence="12" key="2">
    <citation type="submission" date="2025-09" db="UniProtKB">
        <authorList>
            <consortium name="Ensembl"/>
        </authorList>
    </citation>
    <scope>IDENTIFICATION</scope>
</reference>
<dbReference type="PANTHER" id="PTHR19964:SF11">
    <property type="entry name" value="INAD-LIKE PROTEIN"/>
    <property type="match status" value="1"/>
</dbReference>
<keyword evidence="6" id="KW-0677">Repeat</keyword>
<evidence type="ECO:0008006" key="14">
    <source>
        <dbReference type="Google" id="ProtNLM"/>
    </source>
</evidence>
<feature type="region of interest" description="Disordered" evidence="9">
    <location>
        <begin position="542"/>
        <end position="566"/>
    </location>
</feature>
<keyword evidence="8" id="KW-0472">Membrane</keyword>
<dbReference type="GeneTree" id="ENSGT00940000155136"/>
<evidence type="ECO:0000259" key="10">
    <source>
        <dbReference type="PROSITE" id="PS50106"/>
    </source>
</evidence>
<evidence type="ECO:0000256" key="2">
    <source>
        <dbReference type="ARBA" id="ARBA00004435"/>
    </source>
</evidence>
<proteinExistence type="predicted"/>
<organism evidence="12 13">
    <name type="scientific">Neolamprologus brichardi</name>
    <name type="common">Fairy cichlid</name>
    <name type="synonym">Lamprologus brichardi</name>
    <dbReference type="NCBI Taxonomy" id="32507"/>
    <lineage>
        <taxon>Eukaryota</taxon>
        <taxon>Metazoa</taxon>
        <taxon>Chordata</taxon>
        <taxon>Craniata</taxon>
        <taxon>Vertebrata</taxon>
        <taxon>Euteleostomi</taxon>
        <taxon>Actinopterygii</taxon>
        <taxon>Neopterygii</taxon>
        <taxon>Teleostei</taxon>
        <taxon>Neoteleostei</taxon>
        <taxon>Acanthomorphata</taxon>
        <taxon>Ovalentaria</taxon>
        <taxon>Cichlomorphae</taxon>
        <taxon>Cichliformes</taxon>
        <taxon>Cichlidae</taxon>
        <taxon>African cichlids</taxon>
        <taxon>Pseudocrenilabrinae</taxon>
        <taxon>Lamprologini</taxon>
        <taxon>Neolamprologus</taxon>
    </lineage>
</organism>
<dbReference type="Gene3D" id="1.10.287.650">
    <property type="entry name" value="L27 domain"/>
    <property type="match status" value="1"/>
</dbReference>
<evidence type="ECO:0000256" key="3">
    <source>
        <dbReference type="ARBA" id="ARBA00022427"/>
    </source>
</evidence>
<dbReference type="PANTHER" id="PTHR19964">
    <property type="entry name" value="MULTIPLE PDZ DOMAIN PROTEIN"/>
    <property type="match status" value="1"/>
</dbReference>
<dbReference type="STRING" id="32507.ENSNBRP00000010266"/>
<dbReference type="CDD" id="cd06668">
    <property type="entry name" value="PDZ4_MUPP1-like"/>
    <property type="match status" value="1"/>
</dbReference>
<dbReference type="GO" id="GO:0016324">
    <property type="term" value="C:apical plasma membrane"/>
    <property type="evidence" value="ECO:0007669"/>
    <property type="project" value="UniProtKB-SubCell"/>
</dbReference>
<dbReference type="InterPro" id="IPR036034">
    <property type="entry name" value="PDZ_sf"/>
</dbReference>
<dbReference type="Pfam" id="PF00595">
    <property type="entry name" value="PDZ"/>
    <property type="match status" value="3"/>
</dbReference>
<feature type="domain" description="PDZ" evidence="10">
    <location>
        <begin position="319"/>
        <end position="378"/>
    </location>
</feature>
<dbReference type="InterPro" id="IPR036892">
    <property type="entry name" value="L27_dom_sf"/>
</dbReference>
<evidence type="ECO:0000259" key="11">
    <source>
        <dbReference type="PROSITE" id="PS51022"/>
    </source>
</evidence>
<sequence length="605" mass="66342">MRGETRIKPRNPKKHPNQVLAALERLQAKLVQREEWTHSDTLGNLRETLQSPLFNHILTLQHSIKQLRSELSAMPPNTSSDFSFSKKGQLIMSVDPVGGPAPPPLSATSSILTNGSFPPKRQTPLTRPLTGGLGFSVVGLNPTGSSSRGVFIKHVQPGGIAHRFSDACHHTMLHPLINPVSVLQDQWDHVEEIELVNDGSGLGFGIVGGKTSGVVVRTLIRNGVADRDGRLRTGDHILRIGATPTSGLNSDQVVHVLQACGSRVNMLIARDPQGQQAAAHPPPPPPVSAPVSSLPPQTPELTNSLSLSVCLSLHSDAVGVFVKHVVPGSAADQSGNIQVQDRLIALDGVSLHGLTNQEVQEVMKQTGQTVILTLVRKKARALERSLDKEIYARSSRRENLLPPNHTCYLKHDNRGSFQELQEAELRAKWEQALGPNYQVLMVNLDPVIEDDEELQKSSKLLPVHTLRLGVELDSFDGHHYISSVAPGGPVDRHGVLRPEDELLEVNDVQLYGKSRREVVSFLKEVPPPFTLVCCRHPIADLEPESESEPEPVLRLEPKAGPARQSQRGVEEVRTGLFIVPWDGICSNNYFISSYDRKDEKHHCLV</sequence>
<dbReference type="PROSITE" id="PS50106">
    <property type="entry name" value="PDZ"/>
    <property type="match status" value="3"/>
</dbReference>
<reference evidence="12" key="1">
    <citation type="submission" date="2025-08" db="UniProtKB">
        <authorList>
            <consortium name="Ensembl"/>
        </authorList>
    </citation>
    <scope>IDENTIFICATION</scope>
</reference>
<feature type="region of interest" description="Disordered" evidence="9">
    <location>
        <begin position="272"/>
        <end position="299"/>
    </location>
</feature>
<dbReference type="InterPro" id="IPR004172">
    <property type="entry name" value="L27_dom"/>
</dbReference>
<keyword evidence="7" id="KW-0965">Cell junction</keyword>
<keyword evidence="3" id="KW-0796">Tight junction</keyword>
<accession>A0A3Q4GMM9</accession>
<feature type="domain" description="PDZ" evidence="10">
    <location>
        <begin position="451"/>
        <end position="537"/>
    </location>
</feature>
<dbReference type="SUPFAM" id="SSF50156">
    <property type="entry name" value="PDZ domain-like"/>
    <property type="match status" value="4"/>
</dbReference>
<evidence type="ECO:0000313" key="13">
    <source>
        <dbReference type="Proteomes" id="UP000261580"/>
    </source>
</evidence>
<feature type="domain" description="PDZ" evidence="10">
    <location>
        <begin position="192"/>
        <end position="272"/>
    </location>
</feature>
<comment type="subcellular location">
    <subcellularLocation>
        <location evidence="1">Apical cell membrane</location>
    </subcellularLocation>
    <subcellularLocation>
        <location evidence="2">Cell junction</location>
        <location evidence="2">Tight junction</location>
    </subcellularLocation>
</comment>
<keyword evidence="5" id="KW-0597">Phosphoprotein</keyword>
<dbReference type="InterPro" id="IPR051342">
    <property type="entry name" value="PDZ_scaffold"/>
</dbReference>
<feature type="domain" description="L27" evidence="11">
    <location>
        <begin position="12"/>
        <end position="72"/>
    </location>
</feature>
<evidence type="ECO:0000256" key="7">
    <source>
        <dbReference type="ARBA" id="ARBA00022949"/>
    </source>
</evidence>
<dbReference type="SUPFAM" id="SSF101288">
    <property type="entry name" value="L27 domain"/>
    <property type="match status" value="1"/>
</dbReference>
<dbReference type="Pfam" id="PF09045">
    <property type="entry name" value="L27_2"/>
    <property type="match status" value="1"/>
</dbReference>
<dbReference type="CDD" id="cd06667">
    <property type="entry name" value="PDZ2_MUPP1-like"/>
    <property type="match status" value="1"/>
</dbReference>
<dbReference type="InterPro" id="IPR001478">
    <property type="entry name" value="PDZ"/>
</dbReference>
<dbReference type="Proteomes" id="UP000261580">
    <property type="component" value="Unassembled WGS sequence"/>
</dbReference>
<evidence type="ECO:0000256" key="9">
    <source>
        <dbReference type="SAM" id="MobiDB-lite"/>
    </source>
</evidence>
<evidence type="ECO:0000256" key="5">
    <source>
        <dbReference type="ARBA" id="ARBA00022553"/>
    </source>
</evidence>
<evidence type="ECO:0000256" key="8">
    <source>
        <dbReference type="ARBA" id="ARBA00023136"/>
    </source>
</evidence>
<dbReference type="GO" id="GO:0005737">
    <property type="term" value="C:cytoplasm"/>
    <property type="evidence" value="ECO:0007669"/>
    <property type="project" value="TreeGrafter"/>
</dbReference>
<name>A0A3Q4GMM9_NEOBR</name>
<dbReference type="InterPro" id="IPR015132">
    <property type="entry name" value="L27_2"/>
</dbReference>
<feature type="compositionally biased region" description="Low complexity" evidence="9">
    <location>
        <begin position="289"/>
        <end position="299"/>
    </location>
</feature>
<dbReference type="GO" id="GO:0005923">
    <property type="term" value="C:bicellular tight junction"/>
    <property type="evidence" value="ECO:0007669"/>
    <property type="project" value="UniProtKB-SubCell"/>
</dbReference>
<evidence type="ECO:0000256" key="4">
    <source>
        <dbReference type="ARBA" id="ARBA00022475"/>
    </source>
</evidence>
<dbReference type="Gene3D" id="2.30.42.10">
    <property type="match status" value="4"/>
</dbReference>
<dbReference type="GO" id="GO:0120192">
    <property type="term" value="P:tight junction assembly"/>
    <property type="evidence" value="ECO:0007669"/>
    <property type="project" value="TreeGrafter"/>
</dbReference>
<dbReference type="AlphaFoldDB" id="A0A3Q4GMM9"/>
<dbReference type="OMA" id="VPWDGIC"/>